<dbReference type="Pfam" id="PF00501">
    <property type="entry name" value="AMP-binding"/>
    <property type="match status" value="1"/>
</dbReference>
<dbReference type="PRINTS" id="PR00154">
    <property type="entry name" value="AMPBINDING"/>
</dbReference>
<evidence type="ECO:0000313" key="5">
    <source>
        <dbReference type="Proteomes" id="UP000311713"/>
    </source>
</evidence>
<dbReference type="InterPro" id="IPR025110">
    <property type="entry name" value="AMP-bd_C"/>
</dbReference>
<feature type="domain" description="AMP-dependent synthetase/ligase" evidence="2">
    <location>
        <begin position="9"/>
        <end position="359"/>
    </location>
</feature>
<dbReference type="GO" id="GO:0005737">
    <property type="term" value="C:cytoplasm"/>
    <property type="evidence" value="ECO:0007669"/>
    <property type="project" value="TreeGrafter"/>
</dbReference>
<dbReference type="InterPro" id="IPR042099">
    <property type="entry name" value="ANL_N_sf"/>
</dbReference>
<evidence type="ECO:0000259" key="2">
    <source>
        <dbReference type="Pfam" id="PF00501"/>
    </source>
</evidence>
<dbReference type="NCBIfam" id="TIGR01733">
    <property type="entry name" value="AA-adenyl-dom"/>
    <property type="match status" value="1"/>
</dbReference>
<dbReference type="InterPro" id="IPR020845">
    <property type="entry name" value="AMP-binding_CS"/>
</dbReference>
<dbReference type="GO" id="GO:0043041">
    <property type="term" value="P:amino acid activation for nonribosomal peptide biosynthetic process"/>
    <property type="evidence" value="ECO:0007669"/>
    <property type="project" value="TreeGrafter"/>
</dbReference>
<evidence type="ECO:0000313" key="4">
    <source>
        <dbReference type="EMBL" id="TNM30580.1"/>
    </source>
</evidence>
<organism evidence="4 5">
    <name type="scientific">Streptomyces sedi</name>
    <dbReference type="NCBI Taxonomy" id="555059"/>
    <lineage>
        <taxon>Bacteria</taxon>
        <taxon>Bacillati</taxon>
        <taxon>Actinomycetota</taxon>
        <taxon>Actinomycetes</taxon>
        <taxon>Kitasatosporales</taxon>
        <taxon>Streptomycetaceae</taxon>
        <taxon>Streptomyces</taxon>
    </lineage>
</organism>
<sequence length="492" mass="53100">MRLEDLVASAARVAPDSPAVRAPDGELTYRQLDALAERYAAALAARGVGAGDRVVIWSGKSLHAVALMQGCLRVNAVYAPVAESNPPTRLAKIADGCTAALVVTDAEGLERVPEASAVKAPVLSFGELLAEPVSDAPTGAVRAVGGPDDPAYLLYTSGSTGDPKGVCVSHRNALAFVEWAVDHLGLGPGDRLANHAPFNFDLSVFDLYAAFAAGAEVHLIPQGVAYAPELLVRLLFERRITVWYSVPSALTLMMSKGGLLDQDPPRHLRICLFAGEPFPLPYAQRLRAHWPDVRMFNWYGPTETNVCTSYEVTADDLARSTPLPIGTAASGDTLELRGGEEEDVRELWVSGPSVMLGYWGREPQRGAYPTGDLVRETPDGNLEYAGRRDHMVKIRGQRVELGEIESVLDSHPSVADSAVVVVGEGLRAALHAVIVPQPGSRVSFLLLKQWCAERLPVYMLLDVLHTVDELPRTENGKKDRMGMAEKIESGRF</sequence>
<dbReference type="GO" id="GO:0016874">
    <property type="term" value="F:ligase activity"/>
    <property type="evidence" value="ECO:0007669"/>
    <property type="project" value="UniProtKB-KW"/>
</dbReference>
<dbReference type="InterPro" id="IPR010071">
    <property type="entry name" value="AA_adenyl_dom"/>
</dbReference>
<accession>A0A5C4V405</accession>
<keyword evidence="5" id="KW-1185">Reference proteome</keyword>
<dbReference type="RefSeq" id="WP_139643971.1">
    <property type="nucleotide sequence ID" value="NZ_BAAAZS010000058.1"/>
</dbReference>
<evidence type="ECO:0000256" key="1">
    <source>
        <dbReference type="SAM" id="MobiDB-lite"/>
    </source>
</evidence>
<dbReference type="GO" id="GO:0044550">
    <property type="term" value="P:secondary metabolite biosynthetic process"/>
    <property type="evidence" value="ECO:0007669"/>
    <property type="project" value="TreeGrafter"/>
</dbReference>
<dbReference type="Gene3D" id="3.40.50.12780">
    <property type="entry name" value="N-terminal domain of ligase-like"/>
    <property type="match status" value="1"/>
</dbReference>
<evidence type="ECO:0000259" key="3">
    <source>
        <dbReference type="Pfam" id="PF13193"/>
    </source>
</evidence>
<feature type="domain" description="AMP-binding enzyme C-terminal" evidence="3">
    <location>
        <begin position="403"/>
        <end position="477"/>
    </location>
</feature>
<dbReference type="AlphaFoldDB" id="A0A5C4V405"/>
<dbReference type="PANTHER" id="PTHR45527:SF1">
    <property type="entry name" value="FATTY ACID SYNTHASE"/>
    <property type="match status" value="1"/>
</dbReference>
<protein>
    <submittedName>
        <fullName evidence="4">D-alanine--poly(Phosphoribitol) ligase</fullName>
    </submittedName>
</protein>
<dbReference type="SUPFAM" id="SSF56801">
    <property type="entry name" value="Acetyl-CoA synthetase-like"/>
    <property type="match status" value="1"/>
</dbReference>
<feature type="region of interest" description="Disordered" evidence="1">
    <location>
        <begin position="473"/>
        <end position="492"/>
    </location>
</feature>
<dbReference type="Pfam" id="PF13193">
    <property type="entry name" value="AMP-binding_C"/>
    <property type="match status" value="1"/>
</dbReference>
<dbReference type="InterPro" id="IPR000873">
    <property type="entry name" value="AMP-dep_synth/lig_dom"/>
</dbReference>
<comment type="caution">
    <text evidence="4">The sequence shown here is derived from an EMBL/GenBank/DDBJ whole genome shotgun (WGS) entry which is preliminary data.</text>
</comment>
<dbReference type="Proteomes" id="UP000311713">
    <property type="component" value="Unassembled WGS sequence"/>
</dbReference>
<keyword evidence="4" id="KW-0436">Ligase</keyword>
<proteinExistence type="predicted"/>
<dbReference type="PANTHER" id="PTHR45527">
    <property type="entry name" value="NONRIBOSOMAL PEPTIDE SYNTHETASE"/>
    <property type="match status" value="1"/>
</dbReference>
<dbReference type="OrthoDB" id="2472181at2"/>
<dbReference type="GO" id="GO:0031177">
    <property type="term" value="F:phosphopantetheine binding"/>
    <property type="evidence" value="ECO:0007669"/>
    <property type="project" value="TreeGrafter"/>
</dbReference>
<gene>
    <name evidence="4" type="ORF">FH715_11275</name>
</gene>
<dbReference type="InterPro" id="IPR020459">
    <property type="entry name" value="AMP-binding"/>
</dbReference>
<dbReference type="PROSITE" id="PS00455">
    <property type="entry name" value="AMP_BINDING"/>
    <property type="match status" value="1"/>
</dbReference>
<dbReference type="Gene3D" id="3.30.300.30">
    <property type="match status" value="1"/>
</dbReference>
<dbReference type="InterPro" id="IPR045851">
    <property type="entry name" value="AMP-bd_C_sf"/>
</dbReference>
<dbReference type="EMBL" id="VDGT01000007">
    <property type="protein sequence ID" value="TNM30580.1"/>
    <property type="molecule type" value="Genomic_DNA"/>
</dbReference>
<name>A0A5C4V405_9ACTN</name>
<reference evidence="4 5" key="1">
    <citation type="submission" date="2019-06" db="EMBL/GenBank/DDBJ databases">
        <title>Draft genome of Streptomyces sedi sp. JCM16909.</title>
        <authorList>
            <person name="Klykleung N."/>
            <person name="Tanasupawat S."/>
            <person name="Kudo T."/>
            <person name="Yuki M."/>
            <person name="Ohkuma M."/>
        </authorList>
    </citation>
    <scope>NUCLEOTIDE SEQUENCE [LARGE SCALE GENOMIC DNA]</scope>
    <source>
        <strain evidence="4 5">JCM 16909</strain>
    </source>
</reference>